<reference evidence="7" key="3">
    <citation type="journal article" date="2019" name="Int. J. Syst. Evol. Microbiol.">
        <title>The Global Catalogue of Microorganisms (GCM) 10K type strain sequencing project: providing services to taxonomists for standard genome sequencing and annotation.</title>
        <authorList>
            <consortium name="The Broad Institute Genomics Platform"/>
            <consortium name="The Broad Institute Genome Sequencing Center for Infectious Disease"/>
            <person name="Wu L."/>
            <person name="Ma J."/>
        </authorList>
    </citation>
    <scope>NUCLEOTIDE SEQUENCE [LARGE SCALE GENOMIC DNA]</scope>
    <source>
        <strain evidence="7">NBRC 105001</strain>
    </source>
</reference>
<evidence type="ECO:0000256" key="2">
    <source>
        <dbReference type="SAM" id="SignalP"/>
    </source>
</evidence>
<organism evidence="5 6">
    <name type="scientific">Aliivibrio sifiae</name>
    <dbReference type="NCBI Taxonomy" id="566293"/>
    <lineage>
        <taxon>Bacteria</taxon>
        <taxon>Pseudomonadati</taxon>
        <taxon>Pseudomonadota</taxon>
        <taxon>Gammaproteobacteria</taxon>
        <taxon>Vibrionales</taxon>
        <taxon>Vibrionaceae</taxon>
        <taxon>Aliivibrio</taxon>
    </lineage>
</organism>
<dbReference type="EMBL" id="BSOU01000002">
    <property type="protein sequence ID" value="GLR74123.1"/>
    <property type="molecule type" value="Genomic_DNA"/>
</dbReference>
<dbReference type="RefSeq" id="WP_105063574.1">
    <property type="nucleotide sequence ID" value="NZ_BSOU01000002.1"/>
</dbReference>
<sequence>MNNTPKFLLVSLFTLALTPSVSASIFEANEFSGHRVGGGYSNTDLILDNRALDWGDGIKLEYGYDINQIVGINASYQNNNGSKHGIDLDGSTLKVDSDIGYTFQFEEWSVKPYGAVGLARVNEKASYDGYSDSFKEISLMGGMGVRANLDMGLYTDLRYDFFNVDHQDQDQLSLTVGYRF</sequence>
<dbReference type="AlphaFoldDB" id="A0A2S7X5X4"/>
<gene>
    <name evidence="5" type="ORF">BTO23_11535</name>
    <name evidence="4" type="ORF">GCM10007855_09970</name>
</gene>
<evidence type="ECO:0000313" key="4">
    <source>
        <dbReference type="EMBL" id="GLR74123.1"/>
    </source>
</evidence>
<name>A0A2S7X5X4_9GAMM</name>
<evidence type="ECO:0000313" key="7">
    <source>
        <dbReference type="Proteomes" id="UP001156660"/>
    </source>
</evidence>
<protein>
    <recommendedName>
        <fullName evidence="3">Outer membrane protein beta-barrel domain-containing protein</fullName>
    </recommendedName>
</protein>
<proteinExistence type="predicted"/>
<evidence type="ECO:0000259" key="3">
    <source>
        <dbReference type="Pfam" id="PF13505"/>
    </source>
</evidence>
<evidence type="ECO:0000256" key="1">
    <source>
        <dbReference type="ARBA" id="ARBA00022729"/>
    </source>
</evidence>
<accession>A0A2S7X5X4</accession>
<evidence type="ECO:0000313" key="6">
    <source>
        <dbReference type="Proteomes" id="UP000239273"/>
    </source>
</evidence>
<feature type="signal peptide" evidence="2">
    <location>
        <begin position="1"/>
        <end position="23"/>
    </location>
</feature>
<feature type="domain" description="Outer membrane protein beta-barrel" evidence="3">
    <location>
        <begin position="13"/>
        <end position="180"/>
    </location>
</feature>
<dbReference type="Proteomes" id="UP001156660">
    <property type="component" value="Unassembled WGS sequence"/>
</dbReference>
<dbReference type="OrthoDB" id="5871808at2"/>
<reference evidence="4" key="1">
    <citation type="journal article" date="2014" name="Int. J. Syst. Evol. Microbiol.">
        <title>Complete genome of a new Firmicutes species belonging to the dominant human colonic microbiota ('Ruminococcus bicirculans') reveals two chromosomes and a selective capacity to utilize plant glucans.</title>
        <authorList>
            <consortium name="NISC Comparative Sequencing Program"/>
            <person name="Wegmann U."/>
            <person name="Louis P."/>
            <person name="Goesmann A."/>
            <person name="Henrissat B."/>
            <person name="Duncan S.H."/>
            <person name="Flint H.J."/>
        </authorList>
    </citation>
    <scope>NUCLEOTIDE SEQUENCE</scope>
    <source>
        <strain evidence="4">NBRC 105001</strain>
    </source>
</reference>
<dbReference type="InterPro" id="IPR027385">
    <property type="entry name" value="Beta-barrel_OMP"/>
</dbReference>
<reference evidence="5 6" key="2">
    <citation type="submission" date="2016-12" db="EMBL/GenBank/DDBJ databases">
        <title>Diversity of luminous bacteria.</title>
        <authorList>
            <person name="Yoshizawa S."/>
            <person name="Kogure K."/>
        </authorList>
    </citation>
    <scope>NUCLEOTIDE SEQUENCE [LARGE SCALE GENOMIC DNA]</scope>
    <source>
        <strain evidence="5 6">NBRC 105001</strain>
    </source>
</reference>
<dbReference type="Proteomes" id="UP000239273">
    <property type="component" value="Unassembled WGS sequence"/>
</dbReference>
<dbReference type="InterPro" id="IPR011250">
    <property type="entry name" value="OMP/PagP_B-barrel"/>
</dbReference>
<dbReference type="SUPFAM" id="SSF56925">
    <property type="entry name" value="OMPA-like"/>
    <property type="match status" value="1"/>
</dbReference>
<comment type="caution">
    <text evidence="5">The sequence shown here is derived from an EMBL/GenBank/DDBJ whole genome shotgun (WGS) entry which is preliminary data.</text>
</comment>
<keyword evidence="7" id="KW-1185">Reference proteome</keyword>
<dbReference type="Gene3D" id="2.40.160.20">
    <property type="match status" value="1"/>
</dbReference>
<keyword evidence="1 2" id="KW-0732">Signal</keyword>
<reference evidence="4" key="4">
    <citation type="submission" date="2023-01" db="EMBL/GenBank/DDBJ databases">
        <title>Draft genome sequence of Aliivibrio sifiae strain NBRC 105001.</title>
        <authorList>
            <person name="Sun Q."/>
            <person name="Mori K."/>
        </authorList>
    </citation>
    <scope>NUCLEOTIDE SEQUENCE</scope>
    <source>
        <strain evidence="4">NBRC 105001</strain>
    </source>
</reference>
<feature type="chain" id="PRO_5015603054" description="Outer membrane protein beta-barrel domain-containing protein" evidence="2">
    <location>
        <begin position="24"/>
        <end position="180"/>
    </location>
</feature>
<evidence type="ECO:0000313" key="5">
    <source>
        <dbReference type="EMBL" id="PQJ86768.1"/>
    </source>
</evidence>
<dbReference type="Pfam" id="PF13505">
    <property type="entry name" value="OMP_b-brl"/>
    <property type="match status" value="1"/>
</dbReference>
<dbReference type="EMBL" id="MSCP01000002">
    <property type="protein sequence ID" value="PQJ86768.1"/>
    <property type="molecule type" value="Genomic_DNA"/>
</dbReference>